<feature type="transmembrane region" description="Helical" evidence="1">
    <location>
        <begin position="22"/>
        <end position="44"/>
    </location>
</feature>
<accession>A0A4P9ZAX5</accession>
<keyword evidence="1" id="KW-0472">Membrane</keyword>
<gene>
    <name evidence="2" type="ORF">METBISCDRAFT_23778</name>
</gene>
<dbReference type="Proteomes" id="UP000268321">
    <property type="component" value="Unassembled WGS sequence"/>
</dbReference>
<reference evidence="3" key="1">
    <citation type="journal article" date="2018" name="Nat. Microbiol.">
        <title>Leveraging single-cell genomics to expand the fungal tree of life.</title>
        <authorList>
            <person name="Ahrendt S.R."/>
            <person name="Quandt C.A."/>
            <person name="Ciobanu D."/>
            <person name="Clum A."/>
            <person name="Salamov A."/>
            <person name="Andreopoulos B."/>
            <person name="Cheng J.F."/>
            <person name="Woyke T."/>
            <person name="Pelin A."/>
            <person name="Henrissat B."/>
            <person name="Reynolds N.K."/>
            <person name="Benny G.L."/>
            <person name="Smith M.E."/>
            <person name="James T.Y."/>
            <person name="Grigoriev I.V."/>
        </authorList>
    </citation>
    <scope>NUCLEOTIDE SEQUENCE [LARGE SCALE GENOMIC DNA]</scope>
    <source>
        <strain evidence="3">Baker2002</strain>
    </source>
</reference>
<evidence type="ECO:0000313" key="3">
    <source>
        <dbReference type="Proteomes" id="UP000268321"/>
    </source>
</evidence>
<proteinExistence type="predicted"/>
<sequence length="119" mass="11367">MGSARVCGAPCALSGFLGRTGLGAIAGFIGVFAGMSAGAAGSLYPGSLLGASSVAALGRTDDAVFVLGVKPGGLAGFGETIASKAAKEAEKTEDRINAGFAGLGGSVCGVVSDSATRRP</sequence>
<name>A0A4P9ZAX5_9ASCO</name>
<keyword evidence="3" id="KW-1185">Reference proteome</keyword>
<evidence type="ECO:0000313" key="2">
    <source>
        <dbReference type="EMBL" id="RKP29956.1"/>
    </source>
</evidence>
<keyword evidence="1" id="KW-1133">Transmembrane helix</keyword>
<dbReference type="AlphaFoldDB" id="A0A4P9ZAX5"/>
<evidence type="ECO:0000256" key="1">
    <source>
        <dbReference type="SAM" id="Phobius"/>
    </source>
</evidence>
<dbReference type="EMBL" id="ML004470">
    <property type="protein sequence ID" value="RKP29956.1"/>
    <property type="molecule type" value="Genomic_DNA"/>
</dbReference>
<protein>
    <submittedName>
        <fullName evidence="2">Uncharacterized protein</fullName>
    </submittedName>
</protein>
<organism evidence="2 3">
    <name type="scientific">Metschnikowia bicuspidata</name>
    <dbReference type="NCBI Taxonomy" id="27322"/>
    <lineage>
        <taxon>Eukaryota</taxon>
        <taxon>Fungi</taxon>
        <taxon>Dikarya</taxon>
        <taxon>Ascomycota</taxon>
        <taxon>Saccharomycotina</taxon>
        <taxon>Pichiomycetes</taxon>
        <taxon>Metschnikowiaceae</taxon>
        <taxon>Metschnikowia</taxon>
    </lineage>
</organism>
<keyword evidence="1" id="KW-0812">Transmembrane</keyword>